<comment type="caution">
    <text evidence="1">The sequence shown here is derived from an EMBL/GenBank/DDBJ whole genome shotgun (WGS) entry which is preliminary data.</text>
</comment>
<dbReference type="EMBL" id="JAODUP010000717">
    <property type="protein sequence ID" value="KAK2144943.1"/>
    <property type="molecule type" value="Genomic_DNA"/>
</dbReference>
<reference evidence="1" key="1">
    <citation type="journal article" date="2023" name="Mol. Biol. Evol.">
        <title>Third-Generation Sequencing Reveals the Adaptive Role of the Epigenome in Three Deep-Sea Polychaetes.</title>
        <authorList>
            <person name="Perez M."/>
            <person name="Aroh O."/>
            <person name="Sun Y."/>
            <person name="Lan Y."/>
            <person name="Juniper S.K."/>
            <person name="Young C.R."/>
            <person name="Angers B."/>
            <person name="Qian P.Y."/>
        </authorList>
    </citation>
    <scope>NUCLEOTIDE SEQUENCE</scope>
    <source>
        <strain evidence="1">P08H-3</strain>
    </source>
</reference>
<dbReference type="Proteomes" id="UP001208570">
    <property type="component" value="Unassembled WGS sequence"/>
</dbReference>
<organism evidence="1 2">
    <name type="scientific">Paralvinella palmiformis</name>
    <dbReference type="NCBI Taxonomy" id="53620"/>
    <lineage>
        <taxon>Eukaryota</taxon>
        <taxon>Metazoa</taxon>
        <taxon>Spiralia</taxon>
        <taxon>Lophotrochozoa</taxon>
        <taxon>Annelida</taxon>
        <taxon>Polychaeta</taxon>
        <taxon>Sedentaria</taxon>
        <taxon>Canalipalpata</taxon>
        <taxon>Terebellida</taxon>
        <taxon>Terebelliformia</taxon>
        <taxon>Alvinellidae</taxon>
        <taxon>Paralvinella</taxon>
    </lineage>
</organism>
<evidence type="ECO:0000313" key="2">
    <source>
        <dbReference type="Proteomes" id="UP001208570"/>
    </source>
</evidence>
<sequence length="48" mass="5188">NRVESTCTLAPFSVCLGMGAESHIALRLYFLDTLLVPDNEPGTGFCLD</sequence>
<keyword evidence="2" id="KW-1185">Reference proteome</keyword>
<accession>A0AAD9J2P2</accession>
<protein>
    <submittedName>
        <fullName evidence="1">Uncharacterized protein</fullName>
    </submittedName>
</protein>
<gene>
    <name evidence="1" type="ORF">LSH36_717g01002</name>
</gene>
<evidence type="ECO:0000313" key="1">
    <source>
        <dbReference type="EMBL" id="KAK2144943.1"/>
    </source>
</evidence>
<name>A0AAD9J2P2_9ANNE</name>
<dbReference type="AlphaFoldDB" id="A0AAD9J2P2"/>
<feature type="non-terminal residue" evidence="1">
    <location>
        <position position="1"/>
    </location>
</feature>
<proteinExistence type="predicted"/>